<reference evidence="2" key="1">
    <citation type="journal article" date="2020" name="Stud. Mycol.">
        <title>101 Dothideomycetes genomes: A test case for predicting lifestyles and emergence of pathogens.</title>
        <authorList>
            <person name="Haridas S."/>
            <person name="Albert R."/>
            <person name="Binder M."/>
            <person name="Bloem J."/>
            <person name="LaButti K."/>
            <person name="Salamov A."/>
            <person name="Andreopoulos B."/>
            <person name="Baker S."/>
            <person name="Barry K."/>
            <person name="Bills G."/>
            <person name="Bluhm B."/>
            <person name="Cannon C."/>
            <person name="Castanera R."/>
            <person name="Culley D."/>
            <person name="Daum C."/>
            <person name="Ezra D."/>
            <person name="Gonzalez J."/>
            <person name="Henrissat B."/>
            <person name="Kuo A."/>
            <person name="Liang C."/>
            <person name="Lipzen A."/>
            <person name="Lutzoni F."/>
            <person name="Magnuson J."/>
            <person name="Mondo S."/>
            <person name="Nolan M."/>
            <person name="Ohm R."/>
            <person name="Pangilinan J."/>
            <person name="Park H.-J."/>
            <person name="Ramirez L."/>
            <person name="Alfaro M."/>
            <person name="Sun H."/>
            <person name="Tritt A."/>
            <person name="Yoshinaga Y."/>
            <person name="Zwiers L.-H."/>
            <person name="Turgeon B."/>
            <person name="Goodwin S."/>
            <person name="Spatafora J."/>
            <person name="Crous P."/>
            <person name="Grigoriev I."/>
        </authorList>
    </citation>
    <scope>NUCLEOTIDE SEQUENCE [LARGE SCALE GENOMIC DNA]</scope>
    <source>
        <strain evidence="2">CBS 304.66</strain>
    </source>
</reference>
<comment type="caution">
    <text evidence="1">The sequence shown here is derived from an EMBL/GenBank/DDBJ whole genome shotgun (WGS) entry which is preliminary data.</text>
</comment>
<protein>
    <submittedName>
        <fullName evidence="1">Uncharacterized protein</fullName>
    </submittedName>
</protein>
<evidence type="ECO:0000313" key="1">
    <source>
        <dbReference type="EMBL" id="KAF2260969.1"/>
    </source>
</evidence>
<dbReference type="Proteomes" id="UP000800093">
    <property type="component" value="Unassembled WGS sequence"/>
</dbReference>
<gene>
    <name evidence="1" type="ORF">CC78DRAFT_536006</name>
</gene>
<dbReference type="EMBL" id="ML986667">
    <property type="protein sequence ID" value="KAF2260969.1"/>
    <property type="molecule type" value="Genomic_DNA"/>
</dbReference>
<proteinExistence type="predicted"/>
<name>A0A9P4N3P3_9PLEO</name>
<dbReference type="AlphaFoldDB" id="A0A9P4N3P3"/>
<keyword evidence="2" id="KW-1185">Reference proteome</keyword>
<accession>A0A9P4N3P3</accession>
<sequence length="261" mass="29926">ISDRPATAKEAPENRNMKNCVISTHPIPTRMSTPEPKLDSPDPFTPIQSIVFQSHRGTIDSDELLAYIDVIASLTEYVTSVPYDLLLHQLSNFRSITSAQHHSPQRSLLRFLIFLKTSQDTQRFYREMLRNDGPRSPAAEYDSNMKRAWGPFKKIIESVERKRRLEREYVGEFIERYEDTGGFMAVSKTKLIALAGEEEKRRKRRNEEKKEEVGGQLDKLGDVRVGEKSEQRNVGAVYEVGVRNLVLSPGYTERGTERCGY</sequence>
<feature type="non-terminal residue" evidence="1">
    <location>
        <position position="1"/>
    </location>
</feature>
<evidence type="ECO:0000313" key="2">
    <source>
        <dbReference type="Proteomes" id="UP000800093"/>
    </source>
</evidence>
<organism evidence="1 2">
    <name type="scientific">Lojkania enalia</name>
    <dbReference type="NCBI Taxonomy" id="147567"/>
    <lineage>
        <taxon>Eukaryota</taxon>
        <taxon>Fungi</taxon>
        <taxon>Dikarya</taxon>
        <taxon>Ascomycota</taxon>
        <taxon>Pezizomycotina</taxon>
        <taxon>Dothideomycetes</taxon>
        <taxon>Pleosporomycetidae</taxon>
        <taxon>Pleosporales</taxon>
        <taxon>Pleosporales incertae sedis</taxon>
        <taxon>Lojkania</taxon>
    </lineage>
</organism>
<dbReference type="OrthoDB" id="3796016at2759"/>